<keyword evidence="2" id="KW-1185">Reference proteome</keyword>
<dbReference type="RefSeq" id="WP_011377821.1">
    <property type="nucleotide sequence ID" value="NC_007604.1"/>
</dbReference>
<dbReference type="AlphaFoldDB" id="Q31PJ0"/>
<dbReference type="OrthoDB" id="582272at2"/>
<dbReference type="PaxDb" id="1140-Synpcc7942_0999"/>
<dbReference type="GeneID" id="72429852"/>
<protein>
    <submittedName>
        <fullName evidence="1">Uncharacterized protein</fullName>
    </submittedName>
</protein>
<dbReference type="Proteomes" id="UP000889800">
    <property type="component" value="Chromosome"/>
</dbReference>
<dbReference type="KEGG" id="syf:Synpcc7942_0999"/>
<accession>Q31PJ0</accession>
<proteinExistence type="predicted"/>
<dbReference type="EMBL" id="CP000100">
    <property type="protein sequence ID" value="ABB57029.1"/>
    <property type="molecule type" value="Genomic_DNA"/>
</dbReference>
<organism evidence="1 2">
    <name type="scientific">Synechococcus elongatus (strain ATCC 33912 / PCC 7942 / FACHB-805)</name>
    <name type="common">Anacystis nidulans R2</name>
    <dbReference type="NCBI Taxonomy" id="1140"/>
    <lineage>
        <taxon>Bacteria</taxon>
        <taxon>Bacillati</taxon>
        <taxon>Cyanobacteriota</taxon>
        <taxon>Cyanophyceae</taxon>
        <taxon>Synechococcales</taxon>
        <taxon>Synechococcaceae</taxon>
        <taxon>Synechococcus</taxon>
    </lineage>
</organism>
<reference evidence="2" key="1">
    <citation type="submission" date="2005-08" db="EMBL/GenBank/DDBJ databases">
        <title>Complete sequence of chromosome 1 of Synechococcus elongatus PCC 7942.</title>
        <authorList>
            <consortium name="US DOE Joint Genome Institute"/>
            <person name="Copeland A."/>
            <person name="Lucas S."/>
            <person name="Lapidus A."/>
            <person name="Barry K."/>
            <person name="Detter J.C."/>
            <person name="Glavina T."/>
            <person name="Hammon N."/>
            <person name="Israni S."/>
            <person name="Pitluck S."/>
            <person name="Schmutz J."/>
            <person name="Larimer F."/>
            <person name="Land M."/>
            <person name="Kyrpides N."/>
            <person name="Lykidis A."/>
            <person name="Richardson P."/>
        </authorList>
    </citation>
    <scope>NUCLEOTIDE SEQUENCE [LARGE SCALE GENOMIC DNA]</scope>
    <source>
        <strain evidence="2">ATCC 33912 / PCC 7942 / FACHB-805</strain>
    </source>
</reference>
<dbReference type="BioCyc" id="SYNEL:SYNPCC7942_0999-MONOMER"/>
<evidence type="ECO:0000313" key="1">
    <source>
        <dbReference type="EMBL" id="ABB57029.1"/>
    </source>
</evidence>
<gene>
    <name evidence="1" type="ordered locus">Synpcc7942_0999</name>
</gene>
<dbReference type="HOGENOM" id="CLU_2319091_0_0_3"/>
<evidence type="ECO:0000313" key="2">
    <source>
        <dbReference type="Proteomes" id="UP000889800"/>
    </source>
</evidence>
<sequence length="99" mass="10946">MGSKHNFICPSCEYESGLVSGQPDSGMMVAVDTMVCQDCQSVVDVVVQIFLDEYAAEIDLNCCPDCRGTRVSPWPSQHPCPKCQEPMVQDSLSPEMLWD</sequence>
<name>Q31PJ0_SYNE7</name>